<dbReference type="EMBL" id="CAKJVE010000001">
    <property type="protein sequence ID" value="CAG9701496.1"/>
    <property type="molecule type" value="Genomic_DNA"/>
</dbReference>
<proteinExistence type="predicted"/>
<accession>A0AA86JC92</accession>
<reference evidence="2" key="2">
    <citation type="submission" date="2022-10" db="EMBL/GenBank/DDBJ databases">
        <authorList>
            <person name="Aires J."/>
            <person name="Mesa V."/>
        </authorList>
    </citation>
    <scope>NUCLEOTIDE SEQUENCE</scope>
    <source>
        <strain evidence="2">Clostridium neonatale JD116</strain>
    </source>
</reference>
<gene>
    <name evidence="2" type="ORF">CNEO2_1230009</name>
    <name evidence="1" type="ORF">CNEO_10030</name>
</gene>
<name>A0AA86JC92_9CLOT</name>
<comment type="caution">
    <text evidence="1">The sequence shown here is derived from an EMBL/GenBank/DDBJ whole genome shotgun (WGS) entry which is preliminary data.</text>
</comment>
<evidence type="ECO:0000313" key="3">
    <source>
        <dbReference type="Proteomes" id="UP000789738"/>
    </source>
</evidence>
<evidence type="ECO:0000313" key="2">
    <source>
        <dbReference type="EMBL" id="CAI3541202.1"/>
    </source>
</evidence>
<dbReference type="Proteomes" id="UP001189143">
    <property type="component" value="Unassembled WGS sequence"/>
</dbReference>
<dbReference type="RefSeq" id="WP_210888002.1">
    <property type="nucleotide sequence ID" value="NZ_CAKJVE010000001.1"/>
</dbReference>
<reference evidence="1" key="1">
    <citation type="submission" date="2021-10" db="EMBL/GenBank/DDBJ databases">
        <authorList>
            <person name="Mesa V."/>
        </authorList>
    </citation>
    <scope>NUCLEOTIDE SEQUENCE</scope>
    <source>
        <strain evidence="1">CC3_PB</strain>
    </source>
</reference>
<evidence type="ECO:0000313" key="1">
    <source>
        <dbReference type="EMBL" id="CAG9701496.1"/>
    </source>
</evidence>
<sequence length="52" mass="5829">MDIFGKSAKISLIEDESVLKKLKSYLEYNANNIISSNELANKLNIVLTDAKK</sequence>
<organism evidence="1 3">
    <name type="scientific">Clostridium neonatale</name>
    <dbReference type="NCBI Taxonomy" id="137838"/>
    <lineage>
        <taxon>Bacteria</taxon>
        <taxon>Bacillati</taxon>
        <taxon>Bacillota</taxon>
        <taxon>Clostridia</taxon>
        <taxon>Eubacteriales</taxon>
        <taxon>Clostridiaceae</taxon>
        <taxon>Clostridium</taxon>
    </lineage>
</organism>
<dbReference type="AlphaFoldDB" id="A0AA86JC92"/>
<dbReference type="EMBL" id="CAMTCP010000026">
    <property type="protein sequence ID" value="CAI3541202.1"/>
    <property type="molecule type" value="Genomic_DNA"/>
</dbReference>
<protein>
    <submittedName>
        <fullName evidence="1">Uncharacterized protein</fullName>
    </submittedName>
</protein>
<dbReference type="Proteomes" id="UP000789738">
    <property type="component" value="Unassembled WGS sequence"/>
</dbReference>